<gene>
    <name evidence="3" type="ORF">BG844_16000</name>
</gene>
<keyword evidence="1" id="KW-0547">Nucleotide-binding</keyword>
<accession>A0A1K0FKG6</accession>
<evidence type="ECO:0000259" key="2">
    <source>
        <dbReference type="Pfam" id="PF24729"/>
    </source>
</evidence>
<dbReference type="InterPro" id="IPR056098">
    <property type="entry name" value="Acb2/Tad1_hairpin"/>
</dbReference>
<name>A0A1K0FKG6_9ACTN</name>
<dbReference type="AlphaFoldDB" id="A0A1K0FKG6"/>
<dbReference type="RefSeq" id="WP_071806125.1">
    <property type="nucleotide sequence ID" value="NZ_MEIA01000163.1"/>
</dbReference>
<evidence type="ECO:0000256" key="1">
    <source>
        <dbReference type="ARBA" id="ARBA00022741"/>
    </source>
</evidence>
<dbReference type="Pfam" id="PF24729">
    <property type="entry name" value="Acb2_Tad1_hairpin"/>
    <property type="match status" value="1"/>
</dbReference>
<dbReference type="GO" id="GO:0000166">
    <property type="term" value="F:nucleotide binding"/>
    <property type="evidence" value="ECO:0007669"/>
    <property type="project" value="UniProtKB-KW"/>
</dbReference>
<protein>
    <recommendedName>
        <fullName evidence="2">Acb2/Tad1 hairpin domain-containing protein</fullName>
    </recommendedName>
</protein>
<dbReference type="Proteomes" id="UP000182486">
    <property type="component" value="Unassembled WGS sequence"/>
</dbReference>
<feature type="domain" description="Acb2/Tad1 hairpin" evidence="2">
    <location>
        <begin position="19"/>
        <end position="80"/>
    </location>
</feature>
<keyword evidence="4" id="KW-1185">Reference proteome</keyword>
<reference evidence="3 4" key="1">
    <citation type="submission" date="2016-09" db="EMBL/GenBank/DDBJ databases">
        <title>Couchioplanes caeruleus draft genome sequence.</title>
        <authorList>
            <person name="Sheehan J."/>
            <person name="Caffrey P."/>
        </authorList>
    </citation>
    <scope>NUCLEOTIDE SEQUENCE [LARGE SCALE GENOMIC DNA]</scope>
    <source>
        <strain evidence="3 4">DSM 43634</strain>
    </source>
</reference>
<sequence length="91" mass="10271">MDTTDDVYAELTEAQRTELDRRFDHHPPADEETAARHARWRAEVKHLAAVAMRELPNGRETSLVLTALDDVLWRGTAAIARPPMRDARPAA</sequence>
<comment type="caution">
    <text evidence="3">The sequence shown here is derived from an EMBL/GenBank/DDBJ whole genome shotgun (WGS) entry which is preliminary data.</text>
</comment>
<proteinExistence type="predicted"/>
<organism evidence="3 4">
    <name type="scientific">Couchioplanes caeruleus subsp. caeruleus</name>
    <dbReference type="NCBI Taxonomy" id="56427"/>
    <lineage>
        <taxon>Bacteria</taxon>
        <taxon>Bacillati</taxon>
        <taxon>Actinomycetota</taxon>
        <taxon>Actinomycetes</taxon>
        <taxon>Micromonosporales</taxon>
        <taxon>Micromonosporaceae</taxon>
        <taxon>Couchioplanes</taxon>
    </lineage>
</organism>
<dbReference type="EMBL" id="MEIA01000163">
    <property type="protein sequence ID" value="OJF13313.1"/>
    <property type="molecule type" value="Genomic_DNA"/>
</dbReference>
<evidence type="ECO:0000313" key="4">
    <source>
        <dbReference type="Proteomes" id="UP000182486"/>
    </source>
</evidence>
<evidence type="ECO:0000313" key="3">
    <source>
        <dbReference type="EMBL" id="OJF13313.1"/>
    </source>
</evidence>